<feature type="transmembrane region" description="Helical" evidence="6">
    <location>
        <begin position="87"/>
        <end position="105"/>
    </location>
</feature>
<dbReference type="PANTHER" id="PTHR32196">
    <property type="entry name" value="ABC TRANSPORTER PERMEASE PROTEIN YPHD-RELATED-RELATED"/>
    <property type="match status" value="1"/>
</dbReference>
<keyword evidence="2" id="KW-1003">Cell membrane</keyword>
<keyword evidence="4 6" id="KW-1133">Transmembrane helix</keyword>
<evidence type="ECO:0000313" key="7">
    <source>
        <dbReference type="EMBL" id="MBB2995642.1"/>
    </source>
</evidence>
<protein>
    <submittedName>
        <fullName evidence="7">Putative ABC transport system permease protein</fullName>
    </submittedName>
</protein>
<dbReference type="EMBL" id="JACHVS010000001">
    <property type="protein sequence ID" value="MBB2995642.1"/>
    <property type="molecule type" value="Genomic_DNA"/>
</dbReference>
<dbReference type="RefSeq" id="WP_183510864.1">
    <property type="nucleotide sequence ID" value="NZ_BAABGK010000029.1"/>
</dbReference>
<feature type="transmembrane region" description="Helical" evidence="6">
    <location>
        <begin position="265"/>
        <end position="285"/>
    </location>
</feature>
<evidence type="ECO:0000256" key="6">
    <source>
        <dbReference type="SAM" id="Phobius"/>
    </source>
</evidence>
<dbReference type="GO" id="GO:0005886">
    <property type="term" value="C:plasma membrane"/>
    <property type="evidence" value="ECO:0007669"/>
    <property type="project" value="UniProtKB-SubCell"/>
</dbReference>
<proteinExistence type="predicted"/>
<dbReference type="InterPro" id="IPR001851">
    <property type="entry name" value="ABC_transp_permease"/>
</dbReference>
<gene>
    <name evidence="7" type="ORF">E9229_001833</name>
</gene>
<feature type="transmembrane region" description="Helical" evidence="6">
    <location>
        <begin position="236"/>
        <end position="253"/>
    </location>
</feature>
<evidence type="ECO:0000256" key="5">
    <source>
        <dbReference type="ARBA" id="ARBA00023136"/>
    </source>
</evidence>
<feature type="transmembrane region" description="Helical" evidence="6">
    <location>
        <begin position="212"/>
        <end position="231"/>
    </location>
</feature>
<feature type="transmembrane region" description="Helical" evidence="6">
    <location>
        <begin position="58"/>
        <end position="80"/>
    </location>
</feature>
<dbReference type="Proteomes" id="UP000523000">
    <property type="component" value="Unassembled WGS sequence"/>
</dbReference>
<sequence>MDSSILNTLDQGLILAFAVIGVLLTFRILDFPDLTVEGSFPLGGAVIATLLVSGMNPWLGIIAAVICGALAGALTGLLITALRINEIIAGIVVAAGMYSVNLLVMRAPNVNLMGHDTIYSLVLGGLGVPENSLNRAGVTFVLLSVSVAALIWFLNTDLGLTIRAAGANKRMVRALGMNTSVSLILAMMIGNGFVAASGALLTQAQGFADVNMGIGTLVAAAASVVIGETIFGRRNLLVWCMGAVAGALIYQGLLNIGLRLGMPAFYFKGVTAILMVLALYVPTAISQYRQRHRPFVDEEPEPVVTTTVGSSL</sequence>
<dbReference type="GO" id="GO:0022857">
    <property type="term" value="F:transmembrane transporter activity"/>
    <property type="evidence" value="ECO:0007669"/>
    <property type="project" value="InterPro"/>
</dbReference>
<keyword evidence="5 6" id="KW-0472">Membrane</keyword>
<accession>A0A839QQW0</accession>
<comment type="subcellular location">
    <subcellularLocation>
        <location evidence="1">Cell membrane</location>
        <topology evidence="1">Multi-pass membrane protein</topology>
    </subcellularLocation>
</comment>
<dbReference type="PANTHER" id="PTHR32196:SF69">
    <property type="entry name" value="BRANCHED-CHAIN AMINO ACID TRANSPORT SYSTEM, PERMEASE PROTEIN"/>
    <property type="match status" value="1"/>
</dbReference>
<evidence type="ECO:0000256" key="2">
    <source>
        <dbReference type="ARBA" id="ARBA00022475"/>
    </source>
</evidence>
<evidence type="ECO:0000313" key="8">
    <source>
        <dbReference type="Proteomes" id="UP000523000"/>
    </source>
</evidence>
<evidence type="ECO:0000256" key="1">
    <source>
        <dbReference type="ARBA" id="ARBA00004651"/>
    </source>
</evidence>
<dbReference type="CDD" id="cd06574">
    <property type="entry name" value="TM_PBP1_branched-chain-AA_like"/>
    <property type="match status" value="1"/>
</dbReference>
<reference evidence="7 8" key="1">
    <citation type="submission" date="2020-08" db="EMBL/GenBank/DDBJ databases">
        <title>Sequencing the genomes of 1000 actinobacteria strains.</title>
        <authorList>
            <person name="Klenk H.-P."/>
        </authorList>
    </citation>
    <scope>NUCLEOTIDE SEQUENCE [LARGE SCALE GENOMIC DNA]</scope>
    <source>
        <strain evidence="7 8">DSM 22826</strain>
    </source>
</reference>
<name>A0A839QQW0_9MICC</name>
<dbReference type="Pfam" id="PF02653">
    <property type="entry name" value="BPD_transp_2"/>
    <property type="match status" value="1"/>
</dbReference>
<keyword evidence="3 6" id="KW-0812">Transmembrane</keyword>
<evidence type="ECO:0000256" key="4">
    <source>
        <dbReference type="ARBA" id="ARBA00022989"/>
    </source>
</evidence>
<comment type="caution">
    <text evidence="7">The sequence shown here is derived from an EMBL/GenBank/DDBJ whole genome shotgun (WGS) entry which is preliminary data.</text>
</comment>
<feature type="transmembrane region" description="Helical" evidence="6">
    <location>
        <begin position="12"/>
        <end position="29"/>
    </location>
</feature>
<keyword evidence="8" id="KW-1185">Reference proteome</keyword>
<evidence type="ECO:0000256" key="3">
    <source>
        <dbReference type="ARBA" id="ARBA00022692"/>
    </source>
</evidence>
<organism evidence="7 8">
    <name type="scientific">Paeniglutamicibacter cryotolerans</name>
    <dbReference type="NCBI Taxonomy" id="670079"/>
    <lineage>
        <taxon>Bacteria</taxon>
        <taxon>Bacillati</taxon>
        <taxon>Actinomycetota</taxon>
        <taxon>Actinomycetes</taxon>
        <taxon>Micrococcales</taxon>
        <taxon>Micrococcaceae</taxon>
        <taxon>Paeniglutamicibacter</taxon>
    </lineage>
</organism>
<feature type="transmembrane region" description="Helical" evidence="6">
    <location>
        <begin position="175"/>
        <end position="200"/>
    </location>
</feature>
<dbReference type="AlphaFoldDB" id="A0A839QQW0"/>
<feature type="transmembrane region" description="Helical" evidence="6">
    <location>
        <begin position="136"/>
        <end position="154"/>
    </location>
</feature>